<comment type="caution">
    <text evidence="2">The sequence shown here is derived from an EMBL/GenBank/DDBJ whole genome shotgun (WGS) entry which is preliminary data.</text>
</comment>
<dbReference type="AlphaFoldDB" id="A0AAW1VVJ4"/>
<dbReference type="EMBL" id="JBEDUW010000007">
    <property type="protein sequence ID" value="KAK9911091.1"/>
    <property type="molecule type" value="Genomic_DNA"/>
</dbReference>
<keyword evidence="3" id="KW-1185">Reference proteome</keyword>
<feature type="compositionally biased region" description="Polar residues" evidence="1">
    <location>
        <begin position="113"/>
        <end position="122"/>
    </location>
</feature>
<evidence type="ECO:0000313" key="3">
    <source>
        <dbReference type="Proteomes" id="UP001457282"/>
    </source>
</evidence>
<name>A0AAW1VVJ4_RUBAR</name>
<proteinExistence type="predicted"/>
<evidence type="ECO:0000256" key="1">
    <source>
        <dbReference type="SAM" id="MobiDB-lite"/>
    </source>
</evidence>
<organism evidence="2 3">
    <name type="scientific">Rubus argutus</name>
    <name type="common">Southern blackberry</name>
    <dbReference type="NCBI Taxonomy" id="59490"/>
    <lineage>
        <taxon>Eukaryota</taxon>
        <taxon>Viridiplantae</taxon>
        <taxon>Streptophyta</taxon>
        <taxon>Embryophyta</taxon>
        <taxon>Tracheophyta</taxon>
        <taxon>Spermatophyta</taxon>
        <taxon>Magnoliopsida</taxon>
        <taxon>eudicotyledons</taxon>
        <taxon>Gunneridae</taxon>
        <taxon>Pentapetalae</taxon>
        <taxon>rosids</taxon>
        <taxon>fabids</taxon>
        <taxon>Rosales</taxon>
        <taxon>Rosaceae</taxon>
        <taxon>Rosoideae</taxon>
        <taxon>Rosoideae incertae sedis</taxon>
        <taxon>Rubus</taxon>
    </lineage>
</organism>
<feature type="region of interest" description="Disordered" evidence="1">
    <location>
        <begin position="1"/>
        <end position="27"/>
    </location>
</feature>
<dbReference type="Proteomes" id="UP001457282">
    <property type="component" value="Unassembled WGS sequence"/>
</dbReference>
<reference evidence="2 3" key="1">
    <citation type="journal article" date="2023" name="G3 (Bethesda)">
        <title>A chromosome-length genome assembly and annotation of blackberry (Rubus argutus, cv. 'Hillquist').</title>
        <authorList>
            <person name="Bruna T."/>
            <person name="Aryal R."/>
            <person name="Dudchenko O."/>
            <person name="Sargent D.J."/>
            <person name="Mead D."/>
            <person name="Buti M."/>
            <person name="Cavallini A."/>
            <person name="Hytonen T."/>
            <person name="Andres J."/>
            <person name="Pham M."/>
            <person name="Weisz D."/>
            <person name="Mascagni F."/>
            <person name="Usai G."/>
            <person name="Natali L."/>
            <person name="Bassil N."/>
            <person name="Fernandez G.E."/>
            <person name="Lomsadze A."/>
            <person name="Armour M."/>
            <person name="Olukolu B."/>
            <person name="Poorten T."/>
            <person name="Britton C."/>
            <person name="Davik J."/>
            <person name="Ashrafi H."/>
            <person name="Aiden E.L."/>
            <person name="Borodovsky M."/>
            <person name="Worthington M."/>
        </authorList>
    </citation>
    <scope>NUCLEOTIDE SEQUENCE [LARGE SCALE GENOMIC DNA]</scope>
    <source>
        <strain evidence="2">PI 553951</strain>
    </source>
</reference>
<sequence>MTERQDTNPSFPGDPFPGTQRQLEFTLTEPPYTGESVLAQTPGPSTRPTHGDLQAKVDIMLQDINTANAENMREHKQKLEAQRQLNELAAKYDELVRRLEAQEARSEPRQAASHYSQGTIGRQHQVIHLDTPLRPRELQHSGPAPQLVRAEEQVAESGRQDTLLSSFSCGQARNLIRDPSDQLLARLEQLEARIQLAERHPSPAVTRFAERPGPFTHRILSTIRPSGAKSINFRPVRRPHRPISPHGQFPLGYGREGLRR</sequence>
<gene>
    <name evidence="2" type="ORF">M0R45_035014</name>
</gene>
<feature type="region of interest" description="Disordered" evidence="1">
    <location>
        <begin position="103"/>
        <end position="123"/>
    </location>
</feature>
<accession>A0AAW1VVJ4</accession>
<protein>
    <submittedName>
        <fullName evidence="2">Uncharacterized protein</fullName>
    </submittedName>
</protein>
<feature type="region of interest" description="Disordered" evidence="1">
    <location>
        <begin position="234"/>
        <end position="260"/>
    </location>
</feature>
<evidence type="ECO:0000313" key="2">
    <source>
        <dbReference type="EMBL" id="KAK9911091.1"/>
    </source>
</evidence>